<protein>
    <submittedName>
        <fullName evidence="1">Glycogen synthase</fullName>
    </submittedName>
</protein>
<accession>M9LHE3</accession>
<name>M9LHE3_PAEPP</name>
<evidence type="ECO:0000313" key="1">
    <source>
        <dbReference type="EMBL" id="GAC42185.1"/>
    </source>
</evidence>
<proteinExistence type="predicted"/>
<sequence length="98" mass="11015">MRTTAKGVRHTGSPKVGEAILDSAHDALPIYTMLEHDEVSSIIDLNLRRSGHTVYNKMKMDSDGVPICPIGRNMLCWGKCLGRQRIKWHCPTKVGKWV</sequence>
<comment type="caution">
    <text evidence="1">The sequence shown here is derived from an EMBL/GenBank/DDBJ whole genome shotgun (WGS) entry which is preliminary data.</text>
</comment>
<organism evidence="1 2">
    <name type="scientific">Paenibacillus popilliae ATCC 14706</name>
    <dbReference type="NCBI Taxonomy" id="1212764"/>
    <lineage>
        <taxon>Bacteria</taxon>
        <taxon>Bacillati</taxon>
        <taxon>Bacillota</taxon>
        <taxon>Bacilli</taxon>
        <taxon>Bacillales</taxon>
        <taxon>Paenibacillaceae</taxon>
        <taxon>Paenibacillus</taxon>
    </lineage>
</organism>
<dbReference type="Proteomes" id="UP000029453">
    <property type="component" value="Unassembled WGS sequence"/>
</dbReference>
<reference evidence="1 2" key="1">
    <citation type="submission" date="2012-10" db="EMBL/GenBank/DDBJ databases">
        <title>Draft Genome Sequence of Paenibacillus popilliae ATCC 14706T.</title>
        <authorList>
            <person name="Iiyama K."/>
            <person name="Mori K."/>
            <person name="Mon H."/>
            <person name="Chieda Y."/>
            <person name="Lee J.M."/>
            <person name="Kusakabe T."/>
            <person name="Tashiro K."/>
            <person name="Asano S."/>
            <person name="Yasunaga-Aoki C."/>
            <person name="Shimizu S."/>
        </authorList>
    </citation>
    <scope>NUCLEOTIDE SEQUENCE [LARGE SCALE GENOMIC DNA]</scope>
    <source>
        <strain evidence="1 2">ATCC 14706</strain>
    </source>
</reference>
<gene>
    <name evidence="1" type="ORF">PPOP_1542</name>
</gene>
<dbReference type="AlphaFoldDB" id="M9LHE3"/>
<keyword evidence="2" id="KW-1185">Reference proteome</keyword>
<evidence type="ECO:0000313" key="2">
    <source>
        <dbReference type="Proteomes" id="UP000029453"/>
    </source>
</evidence>
<dbReference type="EMBL" id="BALG01000075">
    <property type="protein sequence ID" value="GAC42185.1"/>
    <property type="molecule type" value="Genomic_DNA"/>
</dbReference>